<dbReference type="InterPro" id="IPR021299">
    <property type="entry name" value="DUF2871"/>
</dbReference>
<organism evidence="2 3">
    <name type="scientific">Amygdalobacter indicium</name>
    <dbReference type="NCBI Taxonomy" id="3029272"/>
    <lineage>
        <taxon>Bacteria</taxon>
        <taxon>Bacillati</taxon>
        <taxon>Bacillota</taxon>
        <taxon>Clostridia</taxon>
        <taxon>Eubacteriales</taxon>
        <taxon>Oscillospiraceae</taxon>
        <taxon>Amygdalobacter</taxon>
    </lineage>
</organism>
<keyword evidence="1" id="KW-0812">Transmembrane</keyword>
<keyword evidence="1" id="KW-0472">Membrane</keyword>
<feature type="transmembrane region" description="Helical" evidence="1">
    <location>
        <begin position="73"/>
        <end position="95"/>
    </location>
</feature>
<keyword evidence="1" id="KW-1133">Transmembrane helix</keyword>
<protein>
    <submittedName>
        <fullName evidence="2">DUF2871 domain-containing protein</fullName>
    </submittedName>
</protein>
<proteinExistence type="predicted"/>
<evidence type="ECO:0000256" key="1">
    <source>
        <dbReference type="SAM" id="Phobius"/>
    </source>
</evidence>
<accession>A0ABY8C9B5</accession>
<dbReference type="Pfam" id="PF11070">
    <property type="entry name" value="DUF2871"/>
    <property type="match status" value="1"/>
</dbReference>
<gene>
    <name evidence="2" type="ORF">PYS61_02805</name>
</gene>
<dbReference type="RefSeq" id="WP_315572114.1">
    <property type="nucleotide sequence ID" value="NZ_CP118868.1"/>
</dbReference>
<evidence type="ECO:0000313" key="3">
    <source>
        <dbReference type="Proteomes" id="UP001220478"/>
    </source>
</evidence>
<evidence type="ECO:0000313" key="2">
    <source>
        <dbReference type="EMBL" id="WEG36114.1"/>
    </source>
</evidence>
<feature type="transmembrane region" description="Helical" evidence="1">
    <location>
        <begin position="107"/>
        <end position="132"/>
    </location>
</feature>
<reference evidence="2 3" key="1">
    <citation type="submission" date="2023-02" db="EMBL/GenBank/DDBJ databases">
        <title>Novel Oscillospiraceae bacterial genomes.</title>
        <authorList>
            <person name="Srinivasan S."/>
            <person name="Austin M.N."/>
            <person name="Fiedler T.L."/>
            <person name="Strenk S.M."/>
            <person name="Agnew K.J."/>
            <person name="Nagana Gowda G.A."/>
            <person name="Raftery D."/>
            <person name="Beamer M.A."/>
            <person name="Achilles S.L."/>
            <person name="Wiesenfeld H.C."/>
            <person name="Fredricks D.N."/>
            <person name="Hillier S.L."/>
        </authorList>
    </citation>
    <scope>NUCLEOTIDE SEQUENCE [LARGE SCALE GENOMIC DNA]</scope>
    <source>
        <strain evidence="2 3">CHIC02 1186E3-8</strain>
    </source>
</reference>
<name>A0ABY8C9B5_9FIRM</name>
<dbReference type="Proteomes" id="UP001220478">
    <property type="component" value="Chromosome"/>
</dbReference>
<sequence length="146" mass="16046">MNRKYFNLALSYAIAAAVAGVFYREFTKYCNFSGVTSLGKVHTHLFILGMFVFLQLALFTRTQMLEKRQTFRLFLYVYNLGLPLLALTMTLRGIIQVAGITVSQRLSAALAGVAGISHLLVGGGIVLLLLTLRKAAAATFPRKQGE</sequence>
<feature type="transmembrane region" description="Helical" evidence="1">
    <location>
        <begin position="43"/>
        <end position="61"/>
    </location>
</feature>
<keyword evidence="3" id="KW-1185">Reference proteome</keyword>
<dbReference type="EMBL" id="CP118868">
    <property type="protein sequence ID" value="WEG36114.1"/>
    <property type="molecule type" value="Genomic_DNA"/>
</dbReference>
<feature type="transmembrane region" description="Helical" evidence="1">
    <location>
        <begin position="5"/>
        <end position="23"/>
    </location>
</feature>